<dbReference type="SUPFAM" id="SSF51230">
    <property type="entry name" value="Single hybrid motif"/>
    <property type="match status" value="1"/>
</dbReference>
<feature type="domain" description="CzcB-like barrel-sandwich hybrid" evidence="6">
    <location>
        <begin position="195"/>
        <end position="266"/>
    </location>
</feature>
<evidence type="ECO:0000259" key="5">
    <source>
        <dbReference type="Pfam" id="PF25971"/>
    </source>
</evidence>
<dbReference type="InterPro" id="IPR051909">
    <property type="entry name" value="MFP_Cation_Efflux"/>
</dbReference>
<dbReference type="GO" id="GO:0046914">
    <property type="term" value="F:transition metal ion binding"/>
    <property type="evidence" value="ECO:0007669"/>
    <property type="project" value="TreeGrafter"/>
</dbReference>
<dbReference type="CDD" id="cd06850">
    <property type="entry name" value="biotinyl_domain"/>
    <property type="match status" value="1"/>
</dbReference>
<evidence type="ECO:0000313" key="9">
    <source>
        <dbReference type="Proteomes" id="UP000239865"/>
    </source>
</evidence>
<dbReference type="InterPro" id="IPR058792">
    <property type="entry name" value="Beta-barrel_RND_2"/>
</dbReference>
<comment type="similarity">
    <text evidence="1">Belongs to the membrane fusion protein (MFP) (TC 8.A.1) family.</text>
</comment>
<dbReference type="Pfam" id="PF25971">
    <property type="entry name" value="CzcB_N"/>
    <property type="match status" value="1"/>
</dbReference>
<dbReference type="InterPro" id="IPR058647">
    <property type="entry name" value="BSH_CzcB-like"/>
</dbReference>
<evidence type="ECO:0000256" key="3">
    <source>
        <dbReference type="SAM" id="MobiDB-lite"/>
    </source>
</evidence>
<dbReference type="OrthoDB" id="9768185at2"/>
<evidence type="ECO:0000259" key="6">
    <source>
        <dbReference type="Pfam" id="PF25973"/>
    </source>
</evidence>
<feature type="domain" description="CusB-like beta-barrel" evidence="4">
    <location>
        <begin position="269"/>
        <end position="343"/>
    </location>
</feature>
<evidence type="ECO:0000313" key="8">
    <source>
        <dbReference type="EMBL" id="PPU72136.1"/>
    </source>
</evidence>
<dbReference type="GO" id="GO:0030288">
    <property type="term" value="C:outer membrane-bounded periplasmic space"/>
    <property type="evidence" value="ECO:0007669"/>
    <property type="project" value="TreeGrafter"/>
</dbReference>
<dbReference type="GO" id="GO:0060003">
    <property type="term" value="P:copper ion export"/>
    <property type="evidence" value="ECO:0007669"/>
    <property type="project" value="TreeGrafter"/>
</dbReference>
<feature type="domain" description="CzcB N-terminal" evidence="5">
    <location>
        <begin position="54"/>
        <end position="146"/>
    </location>
</feature>
<dbReference type="GO" id="GO:0022857">
    <property type="term" value="F:transmembrane transporter activity"/>
    <property type="evidence" value="ECO:0007669"/>
    <property type="project" value="InterPro"/>
</dbReference>
<feature type="compositionally biased region" description="Basic and acidic residues" evidence="3">
    <location>
        <begin position="23"/>
        <end position="49"/>
    </location>
</feature>
<proteinExistence type="inferred from homology"/>
<dbReference type="Pfam" id="PF25973">
    <property type="entry name" value="BSH_CzcB"/>
    <property type="match status" value="1"/>
</dbReference>
<protein>
    <submittedName>
        <fullName evidence="8">Efflux transporter periplasmic adaptor subunit</fullName>
    </submittedName>
</protein>
<dbReference type="Proteomes" id="UP000239865">
    <property type="component" value="Unassembled WGS sequence"/>
</dbReference>
<reference evidence="8 9" key="1">
    <citation type="submission" date="2016-08" db="EMBL/GenBank/DDBJ databases">
        <authorList>
            <person name="Seilhamer J.J."/>
        </authorList>
    </citation>
    <scope>NUCLEOTIDE SEQUENCE [LARGE SCALE GENOMIC DNA]</scope>
    <source>
        <strain evidence="8 9">CFBP4644</strain>
    </source>
</reference>
<dbReference type="Gene3D" id="2.40.420.20">
    <property type="match status" value="1"/>
</dbReference>
<evidence type="ECO:0000259" key="7">
    <source>
        <dbReference type="Pfam" id="PF25975"/>
    </source>
</evidence>
<gene>
    <name evidence="8" type="ORF">XmelCFBP4644_13985</name>
</gene>
<dbReference type="GO" id="GO:0015679">
    <property type="term" value="P:plasma membrane copper ion transport"/>
    <property type="evidence" value="ECO:0007669"/>
    <property type="project" value="TreeGrafter"/>
</dbReference>
<organism evidence="8 9">
    <name type="scientific">Xanthomonas melonis</name>
    <dbReference type="NCBI Taxonomy" id="56456"/>
    <lineage>
        <taxon>Bacteria</taxon>
        <taxon>Pseudomonadati</taxon>
        <taxon>Pseudomonadota</taxon>
        <taxon>Gammaproteobacteria</taxon>
        <taxon>Lysobacterales</taxon>
        <taxon>Lysobacteraceae</taxon>
        <taxon>Xanthomonas</taxon>
    </lineage>
</organism>
<dbReference type="Gene3D" id="2.40.50.100">
    <property type="match status" value="1"/>
</dbReference>
<dbReference type="EMBL" id="MDEH01000007">
    <property type="protein sequence ID" value="PPU72136.1"/>
    <property type="molecule type" value="Genomic_DNA"/>
</dbReference>
<evidence type="ECO:0000256" key="1">
    <source>
        <dbReference type="ARBA" id="ARBA00009477"/>
    </source>
</evidence>
<evidence type="ECO:0000256" key="2">
    <source>
        <dbReference type="ARBA" id="ARBA00022448"/>
    </source>
</evidence>
<dbReference type="InterPro" id="IPR011053">
    <property type="entry name" value="Single_hybrid_motif"/>
</dbReference>
<name>A0A2S7DE74_9XANT</name>
<comment type="caution">
    <text evidence="8">The sequence shown here is derived from an EMBL/GenBank/DDBJ whole genome shotgun (WGS) entry which is preliminary data.</text>
</comment>
<dbReference type="PANTHER" id="PTHR30097">
    <property type="entry name" value="CATION EFFLUX SYSTEM PROTEIN CUSB"/>
    <property type="match status" value="1"/>
</dbReference>
<feature type="region of interest" description="Disordered" evidence="3">
    <location>
        <begin position="23"/>
        <end position="57"/>
    </location>
</feature>
<dbReference type="RefSeq" id="WP_104587835.1">
    <property type="nucleotide sequence ID" value="NZ_JAJGQH010000009.1"/>
</dbReference>
<dbReference type="Pfam" id="PF25975">
    <property type="entry name" value="CzcB_C"/>
    <property type="match status" value="1"/>
</dbReference>
<dbReference type="InterPro" id="IPR058646">
    <property type="entry name" value="CzcB_N"/>
</dbReference>
<dbReference type="FunFam" id="2.40.420.20:FF:000006">
    <property type="entry name" value="RND family efflux transporter MFP subunit"/>
    <property type="match status" value="1"/>
</dbReference>
<dbReference type="Pfam" id="PF25954">
    <property type="entry name" value="Beta-barrel_RND_2"/>
    <property type="match status" value="1"/>
</dbReference>
<dbReference type="GO" id="GO:0016020">
    <property type="term" value="C:membrane"/>
    <property type="evidence" value="ECO:0007669"/>
    <property type="project" value="InterPro"/>
</dbReference>
<dbReference type="InterPro" id="IPR006143">
    <property type="entry name" value="RND_pump_MFP"/>
</dbReference>
<accession>A0A2S7DE74</accession>
<keyword evidence="2" id="KW-0813">Transport</keyword>
<feature type="domain" description="CzcB-like C-terminal circularly permuted SH3-like" evidence="7">
    <location>
        <begin position="352"/>
        <end position="411"/>
    </location>
</feature>
<dbReference type="NCBIfam" id="TIGR01730">
    <property type="entry name" value="RND_mfp"/>
    <property type="match status" value="1"/>
</dbReference>
<evidence type="ECO:0000259" key="4">
    <source>
        <dbReference type="Pfam" id="PF25954"/>
    </source>
</evidence>
<dbReference type="AlphaFoldDB" id="A0A2S7DE74"/>
<sequence length="423" mass="43948">MTHSILAPLLLALLLGGCGRTQEDGHAHAGGEAGHSEEGGSDHADEAAKGAHGGRLLSQDGDSVELAIAEDGRPPTFQAWLYRDGKPLPASAGSVEIKTTRLGGKVDIYPLRAHTDGSLLATSEVGEPHSFDVEVRATVQGKTHRWSYPSYEGRTTIASTIAQEAGIRVATVGAGSIADQHEVQGLLTPAEGAQAQATARFPGPVRSLRVNVGDQVRAGQVLATVESNLSLTTYTITAPIGGTVLARTISLGSTASEGQALFEIADLSTLWVDLHIFGADAGHITAGAPVTVTRISDGAVAQSTLERVLPGTATASQSTVARAVLRNADGLWRPGSAVKARVTVAQQPAAMVVPVGALQRFGDWDVVFVRVGDVYEARPVRLGARDAQQVEVVSGVSPGETVVVEQSYLVKADIEKSGASHDH</sequence>
<dbReference type="InterPro" id="IPR058649">
    <property type="entry name" value="CzcB_C"/>
</dbReference>
<dbReference type="PANTHER" id="PTHR30097:SF4">
    <property type="entry name" value="SLR6042 PROTEIN"/>
    <property type="match status" value="1"/>
</dbReference>